<reference evidence="2" key="1">
    <citation type="submission" date="2021-02" db="EMBL/GenBank/DDBJ databases">
        <authorList>
            <person name="Nowell W R."/>
        </authorList>
    </citation>
    <scope>NUCLEOTIDE SEQUENCE</scope>
</reference>
<comment type="caution">
    <text evidence="2">The sequence shown here is derived from an EMBL/GenBank/DDBJ whole genome shotgun (WGS) entry which is preliminary data.</text>
</comment>
<dbReference type="EMBL" id="CAJNOJ010000042">
    <property type="protein sequence ID" value="CAF0935098.1"/>
    <property type="molecule type" value="Genomic_DNA"/>
</dbReference>
<name>A0A814C3U9_ADIRI</name>
<accession>A0A814C3U9</accession>
<gene>
    <name evidence="2" type="ORF">EDS130_LOCUS11509</name>
</gene>
<feature type="transmembrane region" description="Helical" evidence="1">
    <location>
        <begin position="39"/>
        <end position="60"/>
    </location>
</feature>
<evidence type="ECO:0008006" key="4">
    <source>
        <dbReference type="Google" id="ProtNLM"/>
    </source>
</evidence>
<keyword evidence="1" id="KW-0812">Transmembrane</keyword>
<organism evidence="2 3">
    <name type="scientific">Adineta ricciae</name>
    <name type="common">Rotifer</name>
    <dbReference type="NCBI Taxonomy" id="249248"/>
    <lineage>
        <taxon>Eukaryota</taxon>
        <taxon>Metazoa</taxon>
        <taxon>Spiralia</taxon>
        <taxon>Gnathifera</taxon>
        <taxon>Rotifera</taxon>
        <taxon>Eurotatoria</taxon>
        <taxon>Bdelloidea</taxon>
        <taxon>Adinetida</taxon>
        <taxon>Adinetidae</taxon>
        <taxon>Adineta</taxon>
    </lineage>
</organism>
<keyword evidence="1" id="KW-0472">Membrane</keyword>
<dbReference type="AlphaFoldDB" id="A0A814C3U9"/>
<dbReference type="Proteomes" id="UP000663852">
    <property type="component" value="Unassembled WGS sequence"/>
</dbReference>
<evidence type="ECO:0000313" key="2">
    <source>
        <dbReference type="EMBL" id="CAF0935098.1"/>
    </source>
</evidence>
<keyword evidence="1" id="KW-1133">Transmembrane helix</keyword>
<protein>
    <recommendedName>
        <fullName evidence="4">Transmembrane protein</fullName>
    </recommendedName>
</protein>
<proteinExistence type="predicted"/>
<dbReference type="OrthoDB" id="10119504at2759"/>
<evidence type="ECO:0000256" key="1">
    <source>
        <dbReference type="SAM" id="Phobius"/>
    </source>
</evidence>
<evidence type="ECO:0000313" key="3">
    <source>
        <dbReference type="Proteomes" id="UP000663852"/>
    </source>
</evidence>
<sequence length="134" mass="15379">MMSKLFNVFFSSSSTSTVKFLFGKISQDEIKLRVKMNAPAITIVLIAALFLISINDAYVLKQSSNTPLEIQMYEYLQVVKQENLISQRRKQLEKKLLQRVNEKSTSNDNDDDDDDFGRLLVRRKVVGLGDNPFK</sequence>